<name>A0A1Y3QYJ8_9BACT</name>
<dbReference type="Proteomes" id="UP000195772">
    <property type="component" value="Unassembled WGS sequence"/>
</dbReference>
<dbReference type="AlphaFoldDB" id="A0A1Y3QYJ8"/>
<reference evidence="2" key="1">
    <citation type="submission" date="2017-04" db="EMBL/GenBank/DDBJ databases">
        <title>Function of individual gut microbiota members based on whole genome sequencing of pure cultures obtained from chicken caecum.</title>
        <authorList>
            <person name="Medvecky M."/>
            <person name="Cejkova D."/>
            <person name="Polansky O."/>
            <person name="Karasova D."/>
            <person name="Kubasova T."/>
            <person name="Cizek A."/>
            <person name="Rychlik I."/>
        </authorList>
    </citation>
    <scope>NUCLEOTIDE SEQUENCE [LARGE SCALE GENOMIC DNA]</scope>
    <source>
        <strain evidence="2">An90</strain>
    </source>
</reference>
<evidence type="ECO:0000313" key="1">
    <source>
        <dbReference type="EMBL" id="OUN04763.1"/>
    </source>
</evidence>
<proteinExistence type="predicted"/>
<gene>
    <name evidence="1" type="ORF">B5G41_00170</name>
</gene>
<sequence length="67" mass="7977">MLLSKRIRIFILCKIPQAQFCQLRILLGNGVRSVYTVIWEYRKLPPKTLFIYPYRPLCEITTALFKT</sequence>
<comment type="caution">
    <text evidence="1">The sequence shown here is derived from an EMBL/GenBank/DDBJ whole genome shotgun (WGS) entry which is preliminary data.</text>
</comment>
<dbReference type="EMBL" id="NFHB01000001">
    <property type="protein sequence ID" value="OUN04763.1"/>
    <property type="molecule type" value="Genomic_DNA"/>
</dbReference>
<accession>A0A1Y3QYJ8</accession>
<protein>
    <submittedName>
        <fullName evidence="1">Uncharacterized protein</fullName>
    </submittedName>
</protein>
<organism evidence="1 2">
    <name type="scientific">Alistipes onderdonkii</name>
    <dbReference type="NCBI Taxonomy" id="328813"/>
    <lineage>
        <taxon>Bacteria</taxon>
        <taxon>Pseudomonadati</taxon>
        <taxon>Bacteroidota</taxon>
        <taxon>Bacteroidia</taxon>
        <taxon>Bacteroidales</taxon>
        <taxon>Rikenellaceae</taxon>
        <taxon>Alistipes</taxon>
    </lineage>
</organism>
<evidence type="ECO:0000313" key="2">
    <source>
        <dbReference type="Proteomes" id="UP000195772"/>
    </source>
</evidence>